<evidence type="ECO:0000256" key="8">
    <source>
        <dbReference type="ARBA" id="ARBA00023065"/>
    </source>
</evidence>
<feature type="compositionally biased region" description="Basic and acidic residues" evidence="14">
    <location>
        <begin position="382"/>
        <end position="405"/>
    </location>
</feature>
<evidence type="ECO:0000256" key="4">
    <source>
        <dbReference type="ARBA" id="ARBA00022692"/>
    </source>
</evidence>
<dbReference type="Proteomes" id="UP000887458">
    <property type="component" value="Unassembled WGS sequence"/>
</dbReference>
<dbReference type="EMBL" id="NJHN03000095">
    <property type="protein sequence ID" value="KAH9416006.1"/>
    <property type="molecule type" value="Genomic_DNA"/>
</dbReference>
<feature type="transmembrane region" description="Helical" evidence="15">
    <location>
        <begin position="319"/>
        <end position="342"/>
    </location>
</feature>
<feature type="transmembrane region" description="Helical" evidence="15">
    <location>
        <begin position="254"/>
        <end position="277"/>
    </location>
</feature>
<keyword evidence="3" id="KW-1003">Cell membrane</keyword>
<gene>
    <name evidence="16" type="ORF">DERP_000501</name>
</gene>
<dbReference type="PANTHER" id="PTHR11040:SF221">
    <property type="entry name" value="ZINC TRANSPORTER ZIP3"/>
    <property type="match status" value="1"/>
</dbReference>
<comment type="subcellular location">
    <subcellularLocation>
        <location evidence="1">Apical cell membrane</location>
        <topology evidence="1">Multi-pass membrane protein</topology>
    </subcellularLocation>
</comment>
<comment type="caution">
    <text evidence="16">The sequence shown here is derived from an EMBL/GenBank/DDBJ whole genome shotgun (WGS) entry which is preliminary data.</text>
</comment>
<accession>A0ABQ8J0N4</accession>
<reference evidence="16 17" key="2">
    <citation type="journal article" date="2022" name="Mol. Biol. Evol.">
        <title>Comparative Genomics Reveals Insights into the Divergent Evolution of Astigmatic Mites and Household Pest Adaptations.</title>
        <authorList>
            <person name="Xiong Q."/>
            <person name="Wan A.T."/>
            <person name="Liu X."/>
            <person name="Fung C.S."/>
            <person name="Xiao X."/>
            <person name="Malainual N."/>
            <person name="Hou J."/>
            <person name="Wang L."/>
            <person name="Wang M."/>
            <person name="Yang K.Y."/>
            <person name="Cui Y."/>
            <person name="Leung E.L."/>
            <person name="Nong W."/>
            <person name="Shin S.K."/>
            <person name="Au S.W."/>
            <person name="Jeong K.Y."/>
            <person name="Chew F.T."/>
            <person name="Hui J.H."/>
            <person name="Leung T.F."/>
            <person name="Tungtrongchitr A."/>
            <person name="Zhong N."/>
            <person name="Liu Z."/>
            <person name="Tsui S.K."/>
        </authorList>
    </citation>
    <scope>NUCLEOTIDE SEQUENCE [LARGE SCALE GENOMIC DNA]</scope>
    <source>
        <strain evidence="16">Derp</strain>
    </source>
</reference>
<feature type="transmembrane region" description="Helical" evidence="15">
    <location>
        <begin position="354"/>
        <end position="372"/>
    </location>
</feature>
<protein>
    <recommendedName>
        <fullName evidence="11">Zinc transporter ZIP3</fullName>
    </recommendedName>
    <alternativeName>
        <fullName evidence="13">Solute carrier family 39 member 3</fullName>
    </alternativeName>
    <alternativeName>
        <fullName evidence="12">Zrt- and Irt-like protein 3</fullName>
    </alternativeName>
</protein>
<evidence type="ECO:0000256" key="10">
    <source>
        <dbReference type="ARBA" id="ARBA00036307"/>
    </source>
</evidence>
<evidence type="ECO:0000256" key="7">
    <source>
        <dbReference type="ARBA" id="ARBA00022989"/>
    </source>
</evidence>
<evidence type="ECO:0000256" key="3">
    <source>
        <dbReference type="ARBA" id="ARBA00022475"/>
    </source>
</evidence>
<keyword evidence="5" id="KW-0862">Zinc</keyword>
<evidence type="ECO:0000256" key="11">
    <source>
        <dbReference type="ARBA" id="ARBA00039395"/>
    </source>
</evidence>
<evidence type="ECO:0000256" key="5">
    <source>
        <dbReference type="ARBA" id="ARBA00022833"/>
    </source>
</evidence>
<proteinExistence type="predicted"/>
<dbReference type="InterPro" id="IPR003689">
    <property type="entry name" value="ZIP"/>
</dbReference>
<sequence>MAHYDVESLLWQAFFAVSMFLSTFISYLLPIIIFTRRRNRQQHLPNDSVNNDYDHDESYHWRNSIISHPSIDSRNQLHQKHRWKRWLSYCNCISAGVFLGVCFLSLVPCVENEFDSLIKDFPSMKNLFGSFSIGQFSVICGLFLVLFLENFLSSCFNGSQTQSERSPVLYLEEETIDHRSDDHEEELLLDSNDRPLNGLASNQSPNPTSYRNDTPSNNARVPQASHDYNGPNDHNHGHHHLNVDQLQSRKDSMFSFFILMFATSVHSLFEGCMALGLQTNLRTAIHLFIGIILHECLVALALGLNAVRLQQDAIQMSTHLKFAIAFSLNIPLGNILGVLIGYTPGHIGRFVSAIFQGFAAGTFIHVTFFELIPEEFIHISDTKHHKHDDKNHNHQSNNDENHSERPNLVPDDSILQSTNEEQLIEIDLNHDHNNHFNHNEPLSLKLRKISLLFAGFLLMALIAFSFSES</sequence>
<keyword evidence="2" id="KW-0813">Transport</keyword>
<organism evidence="16 17">
    <name type="scientific">Dermatophagoides pteronyssinus</name>
    <name type="common">European house dust mite</name>
    <dbReference type="NCBI Taxonomy" id="6956"/>
    <lineage>
        <taxon>Eukaryota</taxon>
        <taxon>Metazoa</taxon>
        <taxon>Ecdysozoa</taxon>
        <taxon>Arthropoda</taxon>
        <taxon>Chelicerata</taxon>
        <taxon>Arachnida</taxon>
        <taxon>Acari</taxon>
        <taxon>Acariformes</taxon>
        <taxon>Sarcoptiformes</taxon>
        <taxon>Astigmata</taxon>
        <taxon>Psoroptidia</taxon>
        <taxon>Analgoidea</taxon>
        <taxon>Pyroglyphidae</taxon>
        <taxon>Dermatophagoidinae</taxon>
        <taxon>Dermatophagoides</taxon>
    </lineage>
</organism>
<evidence type="ECO:0000256" key="9">
    <source>
        <dbReference type="ARBA" id="ARBA00023136"/>
    </source>
</evidence>
<keyword evidence="4 15" id="KW-0812">Transmembrane</keyword>
<keyword evidence="8" id="KW-0406">Ion transport</keyword>
<reference evidence="16 17" key="1">
    <citation type="journal article" date="2018" name="J. Allergy Clin. Immunol.">
        <title>High-quality assembly of Dermatophagoides pteronyssinus genome and transcriptome reveals a wide range of novel allergens.</title>
        <authorList>
            <person name="Liu X.Y."/>
            <person name="Yang K.Y."/>
            <person name="Wang M.Q."/>
            <person name="Kwok J.S."/>
            <person name="Zeng X."/>
            <person name="Yang Z."/>
            <person name="Xiao X.J."/>
            <person name="Lau C.P."/>
            <person name="Li Y."/>
            <person name="Huang Z.M."/>
            <person name="Ba J.G."/>
            <person name="Yim A.K."/>
            <person name="Ouyang C.Y."/>
            <person name="Ngai S.M."/>
            <person name="Chan T.F."/>
            <person name="Leung E.L."/>
            <person name="Liu L."/>
            <person name="Liu Z.G."/>
            <person name="Tsui S.K."/>
        </authorList>
    </citation>
    <scope>NUCLEOTIDE SEQUENCE [LARGE SCALE GENOMIC DNA]</scope>
    <source>
        <strain evidence="16">Derp</strain>
    </source>
</reference>
<evidence type="ECO:0000256" key="6">
    <source>
        <dbReference type="ARBA" id="ARBA00022906"/>
    </source>
</evidence>
<dbReference type="Pfam" id="PF02535">
    <property type="entry name" value="Zip"/>
    <property type="match status" value="1"/>
</dbReference>
<evidence type="ECO:0000313" key="16">
    <source>
        <dbReference type="EMBL" id="KAH9416006.1"/>
    </source>
</evidence>
<feature type="region of interest" description="Disordered" evidence="14">
    <location>
        <begin position="382"/>
        <end position="412"/>
    </location>
</feature>
<feature type="region of interest" description="Disordered" evidence="14">
    <location>
        <begin position="193"/>
        <end position="240"/>
    </location>
</feature>
<evidence type="ECO:0000256" key="14">
    <source>
        <dbReference type="SAM" id="MobiDB-lite"/>
    </source>
</evidence>
<dbReference type="PANTHER" id="PTHR11040">
    <property type="entry name" value="ZINC/IRON TRANSPORTER"/>
    <property type="match status" value="1"/>
</dbReference>
<feature type="transmembrane region" description="Helical" evidence="15">
    <location>
        <begin position="283"/>
        <end position="307"/>
    </location>
</feature>
<feature type="transmembrane region" description="Helical" evidence="15">
    <location>
        <begin position="449"/>
        <end position="467"/>
    </location>
</feature>
<evidence type="ECO:0000256" key="2">
    <source>
        <dbReference type="ARBA" id="ARBA00022448"/>
    </source>
</evidence>
<keyword evidence="7 15" id="KW-1133">Transmembrane helix</keyword>
<feature type="compositionally biased region" description="Polar residues" evidence="14">
    <location>
        <begin position="199"/>
        <end position="220"/>
    </location>
</feature>
<evidence type="ECO:0000256" key="15">
    <source>
        <dbReference type="SAM" id="Phobius"/>
    </source>
</evidence>
<keyword evidence="6" id="KW-0864">Zinc transport</keyword>
<name>A0ABQ8J0N4_DERPT</name>
<feature type="transmembrane region" description="Helical" evidence="15">
    <location>
        <begin position="127"/>
        <end position="148"/>
    </location>
</feature>
<evidence type="ECO:0000313" key="17">
    <source>
        <dbReference type="Proteomes" id="UP000887458"/>
    </source>
</evidence>
<keyword evidence="17" id="KW-1185">Reference proteome</keyword>
<keyword evidence="9 15" id="KW-0472">Membrane</keyword>
<comment type="catalytic activity">
    <reaction evidence="10">
        <text>Zn(2+)(in) = Zn(2+)(out)</text>
        <dbReference type="Rhea" id="RHEA:29351"/>
        <dbReference type="ChEBI" id="CHEBI:29105"/>
    </reaction>
    <physiologicalReaction direction="left-to-right" evidence="10">
        <dbReference type="Rhea" id="RHEA:29352"/>
    </physiologicalReaction>
</comment>
<feature type="transmembrane region" description="Helical" evidence="15">
    <location>
        <begin position="12"/>
        <end position="34"/>
    </location>
</feature>
<feature type="transmembrane region" description="Helical" evidence="15">
    <location>
        <begin position="86"/>
        <end position="107"/>
    </location>
</feature>
<evidence type="ECO:0000256" key="12">
    <source>
        <dbReference type="ARBA" id="ARBA00041702"/>
    </source>
</evidence>
<evidence type="ECO:0000256" key="1">
    <source>
        <dbReference type="ARBA" id="ARBA00004424"/>
    </source>
</evidence>
<evidence type="ECO:0000256" key="13">
    <source>
        <dbReference type="ARBA" id="ARBA00042778"/>
    </source>
</evidence>